<dbReference type="PANTHER" id="PTHR21600">
    <property type="entry name" value="MITOCHONDRIAL RNA PSEUDOURIDINE SYNTHASE"/>
    <property type="match status" value="1"/>
</dbReference>
<dbReference type="InterPro" id="IPR002942">
    <property type="entry name" value="S4_RNA-bd"/>
</dbReference>
<dbReference type="CDD" id="cd00165">
    <property type="entry name" value="S4"/>
    <property type="match status" value="1"/>
</dbReference>
<comment type="function">
    <text evidence="6">Responsible for synthesis of pseudouridine from uracil.</text>
</comment>
<dbReference type="EC" id="5.4.99.-" evidence="6"/>
<dbReference type="GO" id="GO:0000455">
    <property type="term" value="P:enzyme-directed rRNA pseudouridine synthesis"/>
    <property type="evidence" value="ECO:0007669"/>
    <property type="project" value="TreeGrafter"/>
</dbReference>
<dbReference type="GO" id="GO:0003723">
    <property type="term" value="F:RNA binding"/>
    <property type="evidence" value="ECO:0007669"/>
    <property type="project" value="UniProtKB-KW"/>
</dbReference>
<dbReference type="InterPro" id="IPR050188">
    <property type="entry name" value="RluA_PseudoU_synthase"/>
</dbReference>
<comment type="similarity">
    <text evidence="2 6">Belongs to the pseudouridine synthase RluA family.</text>
</comment>
<comment type="catalytic activity">
    <reaction evidence="1 6">
        <text>a uridine in RNA = a pseudouridine in RNA</text>
        <dbReference type="Rhea" id="RHEA:48348"/>
        <dbReference type="Rhea" id="RHEA-COMP:12068"/>
        <dbReference type="Rhea" id="RHEA-COMP:12069"/>
        <dbReference type="ChEBI" id="CHEBI:65314"/>
        <dbReference type="ChEBI" id="CHEBI:65315"/>
    </reaction>
</comment>
<dbReference type="CDD" id="cd02869">
    <property type="entry name" value="PseudoU_synth_RluA_like"/>
    <property type="match status" value="1"/>
</dbReference>
<dbReference type="PANTHER" id="PTHR21600:SF44">
    <property type="entry name" value="RIBOSOMAL LARGE SUBUNIT PSEUDOURIDINE SYNTHASE D"/>
    <property type="match status" value="1"/>
</dbReference>
<dbReference type="SUPFAM" id="SSF55174">
    <property type="entry name" value="Alpha-L RNA-binding motif"/>
    <property type="match status" value="1"/>
</dbReference>
<evidence type="ECO:0000256" key="2">
    <source>
        <dbReference type="ARBA" id="ARBA00010876"/>
    </source>
</evidence>
<dbReference type="Proteomes" id="UP000199227">
    <property type="component" value="Unassembled WGS sequence"/>
</dbReference>
<evidence type="ECO:0000256" key="5">
    <source>
        <dbReference type="PROSITE-ProRule" id="PRU00182"/>
    </source>
</evidence>
<evidence type="ECO:0000256" key="3">
    <source>
        <dbReference type="ARBA" id="ARBA00023235"/>
    </source>
</evidence>
<feature type="domain" description="RNA-binding S4" evidence="7">
    <location>
        <begin position="16"/>
        <end position="75"/>
    </location>
</feature>
<evidence type="ECO:0000313" key="8">
    <source>
        <dbReference type="EMBL" id="SFP23646.1"/>
    </source>
</evidence>
<evidence type="ECO:0000256" key="4">
    <source>
        <dbReference type="PIRSR" id="PIRSR606225-1"/>
    </source>
</evidence>
<dbReference type="InterPro" id="IPR006225">
    <property type="entry name" value="PsdUridine_synth_RluC/D"/>
</dbReference>
<dbReference type="AlphaFoldDB" id="A0A1I5NQQ5"/>
<keyword evidence="3 6" id="KW-0413">Isomerase</keyword>
<dbReference type="PROSITE" id="PS50889">
    <property type="entry name" value="S4"/>
    <property type="match status" value="1"/>
</dbReference>
<accession>A0A1I5NQQ5</accession>
<dbReference type="Gene3D" id="3.30.2350.10">
    <property type="entry name" value="Pseudouridine synthase"/>
    <property type="match status" value="1"/>
</dbReference>
<sequence length="330" mass="37412">MERNSLMQTIVATKSERLDKLLQKSLYVSRNQIEQLIKKGYVSVNGKVVTKAGFKVQLEDIIEYSLPKVEKRESERVDFDVEVLYEDDDIMVINKPSPLVVHPAPSVKEATLVDWLRLKGVSLSTISGDERHGIVHRLDKETSGAMVIAKNNESHEKLSLQLQNKSMGRYYVAIIDYPLKEDICVEKPIARNPANRLKMGIVSGGKYAKTAFKKLAVCKQGNFELIAAKLYTGRTHQIRVHLSALGRHIVGDSLYGFKSKNDTIRRIMLHAYILYLNHPKSGETLYFVAPFPENIFSEISMCIDKEKLHEILDSNSLLNAFNGCDGWMCR</sequence>
<dbReference type="InterPro" id="IPR036986">
    <property type="entry name" value="S4_RNA-bd_sf"/>
</dbReference>
<keyword evidence="5" id="KW-0694">RNA-binding</keyword>
<evidence type="ECO:0000259" key="7">
    <source>
        <dbReference type="SMART" id="SM00363"/>
    </source>
</evidence>
<dbReference type="InterPro" id="IPR020103">
    <property type="entry name" value="PsdUridine_synth_cat_dom_sf"/>
</dbReference>
<dbReference type="Pfam" id="PF01479">
    <property type="entry name" value="S4"/>
    <property type="match status" value="1"/>
</dbReference>
<keyword evidence="9" id="KW-1185">Reference proteome</keyword>
<dbReference type="InterPro" id="IPR006224">
    <property type="entry name" value="PsdUridine_synth_RluA-like_CS"/>
</dbReference>
<name>A0A1I5NQQ5_9BACT</name>
<feature type="active site" evidence="4">
    <location>
        <position position="139"/>
    </location>
</feature>
<dbReference type="NCBIfam" id="TIGR00005">
    <property type="entry name" value="rluA_subfam"/>
    <property type="match status" value="1"/>
</dbReference>
<evidence type="ECO:0000313" key="9">
    <source>
        <dbReference type="Proteomes" id="UP000199227"/>
    </source>
</evidence>
<dbReference type="EMBL" id="FOXB01000011">
    <property type="protein sequence ID" value="SFP23646.1"/>
    <property type="molecule type" value="Genomic_DNA"/>
</dbReference>
<dbReference type="GO" id="GO:0120159">
    <property type="term" value="F:rRNA pseudouridine synthase activity"/>
    <property type="evidence" value="ECO:0007669"/>
    <property type="project" value="UniProtKB-ARBA"/>
</dbReference>
<dbReference type="Pfam" id="PF00849">
    <property type="entry name" value="PseudoU_synth_2"/>
    <property type="match status" value="1"/>
</dbReference>
<dbReference type="InterPro" id="IPR006145">
    <property type="entry name" value="PsdUridine_synth_RsuA/RluA"/>
</dbReference>
<proteinExistence type="inferred from homology"/>
<dbReference type="SMART" id="SM00363">
    <property type="entry name" value="S4"/>
    <property type="match status" value="1"/>
</dbReference>
<gene>
    <name evidence="8" type="ORF">SAMN05216234_11157</name>
</gene>
<organism evidence="8 9">
    <name type="scientific">Hydrogenimonas thermophila</name>
    <dbReference type="NCBI Taxonomy" id="223786"/>
    <lineage>
        <taxon>Bacteria</taxon>
        <taxon>Pseudomonadati</taxon>
        <taxon>Campylobacterota</taxon>
        <taxon>Epsilonproteobacteria</taxon>
        <taxon>Campylobacterales</taxon>
        <taxon>Hydrogenimonadaceae</taxon>
        <taxon>Hydrogenimonas</taxon>
    </lineage>
</organism>
<evidence type="ECO:0000256" key="6">
    <source>
        <dbReference type="RuleBase" id="RU362028"/>
    </source>
</evidence>
<reference evidence="8 9" key="1">
    <citation type="submission" date="2016-10" db="EMBL/GenBank/DDBJ databases">
        <authorList>
            <person name="de Groot N.N."/>
        </authorList>
    </citation>
    <scope>NUCLEOTIDE SEQUENCE [LARGE SCALE GENOMIC DNA]</scope>
    <source>
        <strain evidence="8 9">EP1-55-1</strain>
    </source>
</reference>
<evidence type="ECO:0000256" key="1">
    <source>
        <dbReference type="ARBA" id="ARBA00000073"/>
    </source>
</evidence>
<dbReference type="STRING" id="223786.SAMN05216234_11157"/>
<dbReference type="Gene3D" id="3.10.290.10">
    <property type="entry name" value="RNA-binding S4 domain"/>
    <property type="match status" value="1"/>
</dbReference>
<dbReference type="PROSITE" id="PS01129">
    <property type="entry name" value="PSI_RLU"/>
    <property type="match status" value="1"/>
</dbReference>
<protein>
    <recommendedName>
        <fullName evidence="6">Pseudouridine synthase</fullName>
        <ecNumber evidence="6">5.4.99.-</ecNumber>
    </recommendedName>
</protein>
<dbReference type="SUPFAM" id="SSF55120">
    <property type="entry name" value="Pseudouridine synthase"/>
    <property type="match status" value="1"/>
</dbReference>